<dbReference type="GO" id="GO:0042597">
    <property type="term" value="C:periplasmic space"/>
    <property type="evidence" value="ECO:0007669"/>
    <property type="project" value="InterPro"/>
</dbReference>
<evidence type="ECO:0000313" key="5">
    <source>
        <dbReference type="EMBL" id="KNG93294.1"/>
    </source>
</evidence>
<organism evidence="5 6">
    <name type="scientific">Pseudaestuariivita atlantica</name>
    <dbReference type="NCBI Taxonomy" id="1317121"/>
    <lineage>
        <taxon>Bacteria</taxon>
        <taxon>Pseudomonadati</taxon>
        <taxon>Pseudomonadota</taxon>
        <taxon>Alphaproteobacteria</taxon>
        <taxon>Rhodobacterales</taxon>
        <taxon>Paracoccaceae</taxon>
        <taxon>Pseudaestuariivita</taxon>
    </lineage>
</organism>
<dbReference type="InterPro" id="IPR008929">
    <property type="entry name" value="Chondroitin_lyas"/>
</dbReference>
<dbReference type="Gene3D" id="1.50.10.100">
    <property type="entry name" value="Chondroitin AC/alginate lyase"/>
    <property type="match status" value="1"/>
</dbReference>
<feature type="chain" id="PRO_5005554091" description="Alginate lyase domain-containing protein" evidence="3">
    <location>
        <begin position="21"/>
        <end position="328"/>
    </location>
</feature>
<keyword evidence="1 3" id="KW-0732">Signal</keyword>
<evidence type="ECO:0000313" key="6">
    <source>
        <dbReference type="Proteomes" id="UP000036938"/>
    </source>
</evidence>
<reference evidence="5 6" key="1">
    <citation type="journal article" date="2015" name="Int. J. Syst. Evol. Microbiol.">
        <title>Aestuariivita atlantica sp. nov., isolated from deep sea sediment of the Atlantic Ocean.</title>
        <authorList>
            <person name="Li G."/>
            <person name="Lai Q."/>
            <person name="Du Y."/>
            <person name="Liu X."/>
            <person name="Sun F."/>
            <person name="Shao Z."/>
        </authorList>
    </citation>
    <scope>NUCLEOTIDE SEQUENCE [LARGE SCALE GENOMIC DNA]</scope>
    <source>
        <strain evidence="5 6">22II-S11-z3</strain>
    </source>
</reference>
<dbReference type="Proteomes" id="UP000036938">
    <property type="component" value="Unassembled WGS sequence"/>
</dbReference>
<name>A0A0L1JNG0_9RHOB</name>
<sequence>MKTVLAGLVMAVLGAVSASAQCAAVPEPVHVLAYGSRYVEGTDSRKIDKAASRAVNEALDPVDELIRNVASDADAVDAGRTDRAECGIAALNKWAEAGALGALQSDTARLTIGSRIAGMALAARRFRDVAPADPRWPVVEAWLTRLVEAQRDFWETDAPDGARRGNLRAWAALAGVAVSDLTGDEITRGWATWSAVHVACTAAPDGSLPQEMTRGKHALHYQLHAVAPLVMSAVLLTPRVDLFSECGGSLDRAARFAVRDLATGAESEAITGRVQSFFDGSRELGGFQLAWIEAYLSVRPDPDFEALVAAFRPVSNSKLGGNQTLVWR</sequence>
<protein>
    <recommendedName>
        <fullName evidence="4">Alginate lyase domain-containing protein</fullName>
    </recommendedName>
</protein>
<dbReference type="GO" id="GO:0016829">
    <property type="term" value="F:lyase activity"/>
    <property type="evidence" value="ECO:0007669"/>
    <property type="project" value="UniProtKB-KW"/>
</dbReference>
<dbReference type="AlphaFoldDB" id="A0A0L1JNG0"/>
<evidence type="ECO:0000256" key="1">
    <source>
        <dbReference type="ARBA" id="ARBA00022729"/>
    </source>
</evidence>
<dbReference type="InterPro" id="IPR008397">
    <property type="entry name" value="Alginate_lyase_dom"/>
</dbReference>
<dbReference type="Pfam" id="PF05426">
    <property type="entry name" value="Alginate_lyase"/>
    <property type="match status" value="1"/>
</dbReference>
<feature type="signal peptide" evidence="3">
    <location>
        <begin position="1"/>
        <end position="20"/>
    </location>
</feature>
<dbReference type="STRING" id="1317121.ATO11_12660"/>
<accession>A0A0L1JNG0</accession>
<feature type="domain" description="Alginate lyase" evidence="4">
    <location>
        <begin position="65"/>
        <end position="262"/>
    </location>
</feature>
<evidence type="ECO:0000256" key="3">
    <source>
        <dbReference type="SAM" id="SignalP"/>
    </source>
</evidence>
<keyword evidence="2" id="KW-0456">Lyase</keyword>
<dbReference type="OrthoDB" id="7210452at2"/>
<evidence type="ECO:0000256" key="2">
    <source>
        <dbReference type="ARBA" id="ARBA00023239"/>
    </source>
</evidence>
<gene>
    <name evidence="5" type="ORF">ATO11_12660</name>
</gene>
<evidence type="ECO:0000259" key="4">
    <source>
        <dbReference type="Pfam" id="PF05426"/>
    </source>
</evidence>
<proteinExistence type="predicted"/>
<keyword evidence="6" id="KW-1185">Reference proteome</keyword>
<dbReference type="EMBL" id="AQQZ01000005">
    <property type="protein sequence ID" value="KNG93294.1"/>
    <property type="molecule type" value="Genomic_DNA"/>
</dbReference>
<dbReference type="RefSeq" id="WP_134643112.1">
    <property type="nucleotide sequence ID" value="NZ_AQQZ01000005.1"/>
</dbReference>
<comment type="caution">
    <text evidence="5">The sequence shown here is derived from an EMBL/GenBank/DDBJ whole genome shotgun (WGS) entry which is preliminary data.</text>
</comment>
<dbReference type="SUPFAM" id="SSF48230">
    <property type="entry name" value="Chondroitin AC/alginate lyase"/>
    <property type="match status" value="1"/>
</dbReference>